<proteinExistence type="predicted"/>
<organism evidence="2 3">
    <name type="scientific">Chryseobacterium pyrolae</name>
    <dbReference type="NCBI Taxonomy" id="2987481"/>
    <lineage>
        <taxon>Bacteria</taxon>
        <taxon>Pseudomonadati</taxon>
        <taxon>Bacteroidota</taxon>
        <taxon>Flavobacteriia</taxon>
        <taxon>Flavobacteriales</taxon>
        <taxon>Weeksellaceae</taxon>
        <taxon>Chryseobacterium group</taxon>
        <taxon>Chryseobacterium</taxon>
    </lineage>
</organism>
<feature type="transmembrane region" description="Helical" evidence="1">
    <location>
        <begin position="89"/>
        <end position="107"/>
    </location>
</feature>
<dbReference type="RefSeq" id="WP_259830019.1">
    <property type="nucleotide sequence ID" value="NZ_JANZQH010000006.1"/>
</dbReference>
<reference evidence="2" key="1">
    <citation type="submission" date="2022-08" db="EMBL/GenBank/DDBJ databases">
        <title>Chryseobacterium antibioticum,isolated from the rhizosphere soil of Pyrola in Tibet.</title>
        <authorList>
            <person name="Kan Y."/>
        </authorList>
    </citation>
    <scope>NUCLEOTIDE SEQUENCE</scope>
    <source>
        <strain evidence="2">Pc2-12</strain>
    </source>
</reference>
<keyword evidence="3" id="KW-1185">Reference proteome</keyword>
<comment type="caution">
    <text evidence="2">The sequence shown here is derived from an EMBL/GenBank/DDBJ whole genome shotgun (WGS) entry which is preliminary data.</text>
</comment>
<name>A0ABT2IJ73_9FLAO</name>
<feature type="transmembrane region" description="Helical" evidence="1">
    <location>
        <begin position="63"/>
        <end position="83"/>
    </location>
</feature>
<keyword evidence="1" id="KW-0472">Membrane</keyword>
<protein>
    <submittedName>
        <fullName evidence="2">Uncharacterized protein</fullName>
    </submittedName>
</protein>
<dbReference type="Proteomes" id="UP001142057">
    <property type="component" value="Unassembled WGS sequence"/>
</dbReference>
<dbReference type="EMBL" id="JANZQH010000006">
    <property type="protein sequence ID" value="MCT2408703.1"/>
    <property type="molecule type" value="Genomic_DNA"/>
</dbReference>
<accession>A0ABT2IJ73</accession>
<sequence>MKKILICTVPIMISMIWLVLTHETYNPISLKGPEFLKFYVMLLLGFYLSAIILKSLKKGPSKITFYFMMFILMIGIVKLIRGLMIGKPVGYLIVLLIIQGIVILYQSSSKVNIKQKQI</sequence>
<feature type="transmembrane region" description="Helical" evidence="1">
    <location>
        <begin position="37"/>
        <end position="56"/>
    </location>
</feature>
<evidence type="ECO:0000313" key="3">
    <source>
        <dbReference type="Proteomes" id="UP001142057"/>
    </source>
</evidence>
<keyword evidence="1" id="KW-1133">Transmembrane helix</keyword>
<evidence type="ECO:0000313" key="2">
    <source>
        <dbReference type="EMBL" id="MCT2408703.1"/>
    </source>
</evidence>
<keyword evidence="1" id="KW-0812">Transmembrane</keyword>
<evidence type="ECO:0000256" key="1">
    <source>
        <dbReference type="SAM" id="Phobius"/>
    </source>
</evidence>
<gene>
    <name evidence="2" type="ORF">NZD88_14235</name>
</gene>